<dbReference type="AlphaFoldDB" id="A0A371H347"/>
<dbReference type="InterPro" id="IPR036397">
    <property type="entry name" value="RNaseH_sf"/>
</dbReference>
<accession>A0A371H347</accession>
<feature type="non-terminal residue" evidence="1">
    <location>
        <position position="1"/>
    </location>
</feature>
<evidence type="ECO:0000313" key="1">
    <source>
        <dbReference type="EMBL" id="RDX97215.1"/>
    </source>
</evidence>
<dbReference type="EMBL" id="QJKJ01003709">
    <property type="protein sequence ID" value="RDX97215.1"/>
    <property type="molecule type" value="Genomic_DNA"/>
</dbReference>
<dbReference type="SUPFAM" id="SSF53098">
    <property type="entry name" value="Ribonuclease H-like"/>
    <property type="match status" value="1"/>
</dbReference>
<organism evidence="1 2">
    <name type="scientific">Mucuna pruriens</name>
    <name type="common">Velvet bean</name>
    <name type="synonym">Dolichos pruriens</name>
    <dbReference type="NCBI Taxonomy" id="157652"/>
    <lineage>
        <taxon>Eukaryota</taxon>
        <taxon>Viridiplantae</taxon>
        <taxon>Streptophyta</taxon>
        <taxon>Embryophyta</taxon>
        <taxon>Tracheophyta</taxon>
        <taxon>Spermatophyta</taxon>
        <taxon>Magnoliopsida</taxon>
        <taxon>eudicotyledons</taxon>
        <taxon>Gunneridae</taxon>
        <taxon>Pentapetalae</taxon>
        <taxon>rosids</taxon>
        <taxon>fabids</taxon>
        <taxon>Fabales</taxon>
        <taxon>Fabaceae</taxon>
        <taxon>Papilionoideae</taxon>
        <taxon>50 kb inversion clade</taxon>
        <taxon>NPAAA clade</taxon>
        <taxon>indigoferoid/millettioid clade</taxon>
        <taxon>Phaseoleae</taxon>
        <taxon>Mucuna</taxon>
    </lineage>
</organism>
<reference evidence="1" key="1">
    <citation type="submission" date="2018-05" db="EMBL/GenBank/DDBJ databases">
        <title>Draft genome of Mucuna pruriens seed.</title>
        <authorList>
            <person name="Nnadi N.E."/>
            <person name="Vos R."/>
            <person name="Hasami M.H."/>
            <person name="Devisetty U.K."/>
            <person name="Aguiy J.C."/>
        </authorList>
    </citation>
    <scope>NUCLEOTIDE SEQUENCE [LARGE SCALE GENOMIC DNA]</scope>
    <source>
        <strain evidence="1">JCA_2017</strain>
    </source>
</reference>
<sequence>MASNEHCFILIAIDYFTKWVEVTSYASVTKNVVVKFIKWDLICQYSLLSHIITDNRTNLNNKMMEGLAANSRFNTTTPHNIVPRQMGQWRVNLYSLVYGMEVVLQVKVEIPSLRVLTKITLDEAEWIQAYYDQLNLIEEKRFPTLCHGQLYQKRMKRTFHKKVYPREFHKGDLVVEKILLV</sequence>
<protein>
    <recommendedName>
        <fullName evidence="3">Integrase catalytic domain-containing protein</fullName>
    </recommendedName>
</protein>
<dbReference type="Gene3D" id="3.30.420.10">
    <property type="entry name" value="Ribonuclease H-like superfamily/Ribonuclease H"/>
    <property type="match status" value="1"/>
</dbReference>
<dbReference type="InterPro" id="IPR012337">
    <property type="entry name" value="RNaseH-like_sf"/>
</dbReference>
<evidence type="ECO:0008006" key="3">
    <source>
        <dbReference type="Google" id="ProtNLM"/>
    </source>
</evidence>
<dbReference type="GO" id="GO:0003676">
    <property type="term" value="F:nucleic acid binding"/>
    <property type="evidence" value="ECO:0007669"/>
    <property type="project" value="InterPro"/>
</dbReference>
<dbReference type="Proteomes" id="UP000257109">
    <property type="component" value="Unassembled WGS sequence"/>
</dbReference>
<keyword evidence="2" id="KW-1185">Reference proteome</keyword>
<comment type="caution">
    <text evidence="1">The sequence shown here is derived from an EMBL/GenBank/DDBJ whole genome shotgun (WGS) entry which is preliminary data.</text>
</comment>
<evidence type="ECO:0000313" key="2">
    <source>
        <dbReference type="Proteomes" id="UP000257109"/>
    </source>
</evidence>
<name>A0A371H347_MUCPR</name>
<dbReference type="PANTHER" id="PTHR48475:SF1">
    <property type="entry name" value="RNASE H TYPE-1 DOMAIN-CONTAINING PROTEIN"/>
    <property type="match status" value="1"/>
</dbReference>
<gene>
    <name evidence="1" type="ORF">CR513_20016</name>
</gene>
<dbReference type="PANTHER" id="PTHR48475">
    <property type="entry name" value="RIBONUCLEASE H"/>
    <property type="match status" value="1"/>
</dbReference>
<proteinExistence type="predicted"/>